<comment type="caution">
    <text evidence="7">The sequence shown here is derived from an EMBL/GenBank/DDBJ whole genome shotgun (WGS) entry which is preliminary data.</text>
</comment>
<dbReference type="InterPro" id="IPR040520">
    <property type="entry name" value="Importin_rep_3"/>
</dbReference>
<dbReference type="GO" id="GO:0005737">
    <property type="term" value="C:cytoplasm"/>
    <property type="evidence" value="ECO:0007669"/>
    <property type="project" value="TreeGrafter"/>
</dbReference>
<comment type="subcellular location">
    <subcellularLocation>
        <location evidence="1">Nucleus</location>
    </subcellularLocation>
</comment>
<feature type="domain" description="Exportin-1/Importin-beta-like" evidence="6">
    <location>
        <begin position="114"/>
        <end position="253"/>
    </location>
</feature>
<evidence type="ECO:0000313" key="7">
    <source>
        <dbReference type="EMBL" id="KAF8900477.1"/>
    </source>
</evidence>
<dbReference type="Pfam" id="PF08389">
    <property type="entry name" value="Xpo1"/>
    <property type="match status" value="1"/>
</dbReference>
<dbReference type="AlphaFoldDB" id="A0A9P5NMS8"/>
<protein>
    <submittedName>
        <fullName evidence="7">Armadillo-type protein</fullName>
    </submittedName>
</protein>
<evidence type="ECO:0000259" key="6">
    <source>
        <dbReference type="Pfam" id="PF08389"/>
    </source>
</evidence>
<keyword evidence="4" id="KW-0677">Repeat</keyword>
<dbReference type="Pfam" id="PF18806">
    <property type="entry name" value="Importin_rep_3"/>
    <property type="match status" value="1"/>
</dbReference>
<sequence>MASPAFLPSLSQYDIEHAAQLIQQAYGLSTVTVTPEELKRLQQDLFEIQKRPEAWGLVIPLLNYQDQNVQFFGAHTAQVKIARDWEMFPADHVEDLRDLMVQLTAHSIAIGRSKFILRKLFVALTSLALKLAPGHPSRWPDWIISCISAFSSQGASSEHIHDFLSIVAEEVANADLLGSSKVQMQQMITDASPMVAQAITATATQPLGTAPTNQYLSALRCLQAWLSFLRADTLTPLIPLLINLLDPNFPDDTIFVAASDALQEVTTKSPLSEGAGTKTLTEPLLLWIERTGNRIMESTLASGDVSPISHSLCKLLVALGDHSTGYMATYISSSMHVSIDTVTPSPTKGSLIQNFLRLLLAYTGLPGYYGVDEEESEMTLGFWYSLQEALWSTDFFIEEGADDRSPAPPDTDEGGEAKQVLMAKAVFSELVKVLRRKVAFLPLEVVDQVEKFQVYRRDVGDTLINAYYVLRDDMLGFYVNDIAERLTAMQESDGWQEIEATLHCIMSVQEAVDMDNAPHLDRLFSPAIFGRLPNSGRARVRRTALGVIGSYSSWFASQPSSTPSESNLLLTVLGYVVSALPDPSLTNRKALAPHIGAFGELHAALNTIPDAERGKVLQSIASVIQAMPPADEIPVIEAIVNPIVQKLYEAIQTASALPDDARAATILHLETLSGVAKGLTRTVEGMTILEDESDPRFQAEVEAIKVAREDVRAVKLRENIFAAIRGVVELWSTDATVGNALSDLFKSITSLPMDTTLISLPAGPLLELVCIAAQRQLTATWLSLAHILIAQLNPPPFSLEVKNGPSPEAEMIVRNLLPVLMEHGLASLGNPDIVQEFFGCVEKAAQDFTDAFYTMPRGLFDALIQCAISALALQERYSLVSACQFLISLIHRSSIKDELRAHKTAFMSTHGRSIMRATLEGFAAVAPRSVVPNLVELLSALLTRASGADGGPGGGASQWMKDVLLSVSY</sequence>
<dbReference type="GO" id="GO:0006606">
    <property type="term" value="P:protein import into nucleus"/>
    <property type="evidence" value="ECO:0007669"/>
    <property type="project" value="TreeGrafter"/>
</dbReference>
<dbReference type="InterPro" id="IPR051345">
    <property type="entry name" value="Importin_beta-like_NTR"/>
</dbReference>
<comment type="similarity">
    <text evidence="2">Belongs to the importin beta family.</text>
</comment>
<evidence type="ECO:0000256" key="2">
    <source>
        <dbReference type="ARBA" id="ARBA00007991"/>
    </source>
</evidence>
<keyword evidence="8" id="KW-1185">Reference proteome</keyword>
<evidence type="ECO:0000313" key="8">
    <source>
        <dbReference type="Proteomes" id="UP000724874"/>
    </source>
</evidence>
<dbReference type="PANTHER" id="PTHR12363">
    <property type="entry name" value="TRANSPORTIN 3 AND IMPORTIN 13"/>
    <property type="match status" value="1"/>
</dbReference>
<dbReference type="GO" id="GO:0005634">
    <property type="term" value="C:nucleus"/>
    <property type="evidence" value="ECO:0007669"/>
    <property type="project" value="UniProtKB-SubCell"/>
</dbReference>
<evidence type="ECO:0000256" key="3">
    <source>
        <dbReference type="ARBA" id="ARBA00022448"/>
    </source>
</evidence>
<name>A0A9P5NMS8_GYMJU</name>
<dbReference type="EMBL" id="JADNYJ010000047">
    <property type="protein sequence ID" value="KAF8900477.1"/>
    <property type="molecule type" value="Genomic_DNA"/>
</dbReference>
<dbReference type="OrthoDB" id="2016913at2759"/>
<organism evidence="7 8">
    <name type="scientific">Gymnopilus junonius</name>
    <name type="common">Spectacular rustgill mushroom</name>
    <name type="synonym">Gymnopilus spectabilis subsp. junonius</name>
    <dbReference type="NCBI Taxonomy" id="109634"/>
    <lineage>
        <taxon>Eukaryota</taxon>
        <taxon>Fungi</taxon>
        <taxon>Dikarya</taxon>
        <taxon>Basidiomycota</taxon>
        <taxon>Agaricomycotina</taxon>
        <taxon>Agaricomycetes</taxon>
        <taxon>Agaricomycetidae</taxon>
        <taxon>Agaricales</taxon>
        <taxon>Agaricineae</taxon>
        <taxon>Hymenogastraceae</taxon>
        <taxon>Gymnopilus</taxon>
    </lineage>
</organism>
<evidence type="ECO:0000256" key="5">
    <source>
        <dbReference type="ARBA" id="ARBA00023242"/>
    </source>
</evidence>
<dbReference type="Proteomes" id="UP000724874">
    <property type="component" value="Unassembled WGS sequence"/>
</dbReference>
<keyword evidence="3" id="KW-0813">Transport</keyword>
<reference evidence="7" key="1">
    <citation type="submission" date="2020-11" db="EMBL/GenBank/DDBJ databases">
        <authorList>
            <consortium name="DOE Joint Genome Institute"/>
            <person name="Ahrendt S."/>
            <person name="Riley R."/>
            <person name="Andreopoulos W."/>
            <person name="LaButti K."/>
            <person name="Pangilinan J."/>
            <person name="Ruiz-duenas F.J."/>
            <person name="Barrasa J.M."/>
            <person name="Sanchez-Garcia M."/>
            <person name="Camarero S."/>
            <person name="Miyauchi S."/>
            <person name="Serrano A."/>
            <person name="Linde D."/>
            <person name="Babiker R."/>
            <person name="Drula E."/>
            <person name="Ayuso-Fernandez I."/>
            <person name="Pacheco R."/>
            <person name="Padilla G."/>
            <person name="Ferreira P."/>
            <person name="Barriuso J."/>
            <person name="Kellner H."/>
            <person name="Castanera R."/>
            <person name="Alfaro M."/>
            <person name="Ramirez L."/>
            <person name="Pisabarro A.G."/>
            <person name="Kuo A."/>
            <person name="Tritt A."/>
            <person name="Lipzen A."/>
            <person name="He G."/>
            <person name="Yan M."/>
            <person name="Ng V."/>
            <person name="Cullen D."/>
            <person name="Martin F."/>
            <person name="Rosso M.-N."/>
            <person name="Henrissat B."/>
            <person name="Hibbett D."/>
            <person name="Martinez A.T."/>
            <person name="Grigoriev I.V."/>
        </authorList>
    </citation>
    <scope>NUCLEOTIDE SEQUENCE</scope>
    <source>
        <strain evidence="7">AH 44721</strain>
    </source>
</reference>
<evidence type="ECO:0000256" key="4">
    <source>
        <dbReference type="ARBA" id="ARBA00022737"/>
    </source>
</evidence>
<gene>
    <name evidence="7" type="ORF">CPB84DRAFT_1779034</name>
</gene>
<dbReference type="PANTHER" id="PTHR12363:SF33">
    <property type="entry name" value="IMPORTIN-13"/>
    <property type="match status" value="1"/>
</dbReference>
<proteinExistence type="inferred from homology"/>
<dbReference type="InterPro" id="IPR011989">
    <property type="entry name" value="ARM-like"/>
</dbReference>
<accession>A0A9P5NMS8</accession>
<dbReference type="Gene3D" id="1.25.10.10">
    <property type="entry name" value="Leucine-rich Repeat Variant"/>
    <property type="match status" value="1"/>
</dbReference>
<evidence type="ECO:0000256" key="1">
    <source>
        <dbReference type="ARBA" id="ARBA00004123"/>
    </source>
</evidence>
<keyword evidence="5" id="KW-0539">Nucleus</keyword>
<dbReference type="InterPro" id="IPR016024">
    <property type="entry name" value="ARM-type_fold"/>
</dbReference>
<dbReference type="SUPFAM" id="SSF48371">
    <property type="entry name" value="ARM repeat"/>
    <property type="match status" value="1"/>
</dbReference>
<dbReference type="InterPro" id="IPR013598">
    <property type="entry name" value="Exportin-1/Importin-b-like"/>
</dbReference>